<dbReference type="GeneID" id="42306071"/>
<dbReference type="PATRIC" id="fig|47500.8.peg.4684"/>
<sequence>MATDTERMIVASSRLLENNKSVFVGTGMPMLAASLAQRLHAPGLLTVYEGGGVGGQPEGRLPIQVSESLTFKNGIIVGSMDYVMSLAQAGYIEYGFLGGAEIDPYGNLNTTVIGSWEKPKVRLPGSGGGADIASLCWRTIILMRQDKRKFTPKLNFLTSPGYLNGPGARERSGLPSDTGPYRVVTQLGIYGFPEETRRLTLLQLYEGITVEDVQANSGFEIEVHPDAYTIPDPTEEELCKIHSLDPDGIVLV</sequence>
<dbReference type="PANTHER" id="PTHR43293">
    <property type="entry name" value="ACETATE COA-TRANSFERASE YDIF"/>
    <property type="match status" value="1"/>
</dbReference>
<dbReference type="EMBL" id="LGUG01000004">
    <property type="protein sequence ID" value="KON96245.1"/>
    <property type="molecule type" value="Genomic_DNA"/>
</dbReference>
<dbReference type="Pfam" id="PF01144">
    <property type="entry name" value="CoA_trans"/>
    <property type="match status" value="1"/>
</dbReference>
<dbReference type="Proteomes" id="UP000182836">
    <property type="component" value="Unassembled WGS sequence"/>
</dbReference>
<dbReference type="GO" id="GO:0008410">
    <property type="term" value="F:CoA-transferase activity"/>
    <property type="evidence" value="ECO:0007669"/>
    <property type="project" value="InterPro"/>
</dbReference>
<reference evidence="3 5" key="2">
    <citation type="submission" date="2016-10" db="EMBL/GenBank/DDBJ databases">
        <authorList>
            <person name="de Groot N.N."/>
        </authorList>
    </citation>
    <scope>NUCLEOTIDE SEQUENCE [LARGE SCALE GENOMIC DNA]</scope>
    <source>
        <strain evidence="3 5">DSM 2895</strain>
    </source>
</reference>
<dbReference type="EMBL" id="FNED01000007">
    <property type="protein sequence ID" value="SDI76919.1"/>
    <property type="molecule type" value="Genomic_DNA"/>
</dbReference>
<dbReference type="InterPro" id="IPR004165">
    <property type="entry name" value="CoA_trans_fam_I"/>
</dbReference>
<dbReference type="PANTHER" id="PTHR43293:SF3">
    <property type="entry name" value="CHOLESTEROL RING-CLEAVING HYDROLASE IPDB SUBUNIT"/>
    <property type="match status" value="1"/>
</dbReference>
<dbReference type="Proteomes" id="UP000037269">
    <property type="component" value="Unassembled WGS sequence"/>
</dbReference>
<evidence type="ECO:0000313" key="2">
    <source>
        <dbReference type="EMBL" id="KON96245.1"/>
    </source>
</evidence>
<dbReference type="InterPro" id="IPR037171">
    <property type="entry name" value="NagB/RpiA_transferase-like"/>
</dbReference>
<dbReference type="OrthoDB" id="9805230at2"/>
<dbReference type="Gene3D" id="3.40.1080.10">
    <property type="entry name" value="Glutaconate Coenzyme A-transferase"/>
    <property type="match status" value="1"/>
</dbReference>
<evidence type="ECO:0000313" key="5">
    <source>
        <dbReference type="Proteomes" id="UP000182836"/>
    </source>
</evidence>
<protein>
    <submittedName>
        <fullName evidence="2">3-oxoacid CoA-transferase</fullName>
    </submittedName>
    <submittedName>
        <fullName evidence="3">Glutaconate CoA-transferase subunit B</fullName>
    </submittedName>
</protein>
<gene>
    <name evidence="2" type="ORF">AF333_12905</name>
    <name evidence="3" type="ORF">SAMN04487909_107157</name>
</gene>
<evidence type="ECO:0000313" key="4">
    <source>
        <dbReference type="Proteomes" id="UP000037269"/>
    </source>
</evidence>
<dbReference type="RefSeq" id="WP_043068970.1">
    <property type="nucleotide sequence ID" value="NZ_BJOA01000057.1"/>
</dbReference>
<organism evidence="2 4">
    <name type="scientific">Aneurinibacillus migulanus</name>
    <name type="common">Bacillus migulanus</name>
    <dbReference type="NCBI Taxonomy" id="47500"/>
    <lineage>
        <taxon>Bacteria</taxon>
        <taxon>Bacillati</taxon>
        <taxon>Bacillota</taxon>
        <taxon>Bacilli</taxon>
        <taxon>Bacillales</taxon>
        <taxon>Paenibacillaceae</taxon>
        <taxon>Aneurinibacillus group</taxon>
        <taxon>Aneurinibacillus</taxon>
    </lineage>
</organism>
<proteinExistence type="inferred from homology"/>
<dbReference type="SMART" id="SM00882">
    <property type="entry name" value="CoA_trans"/>
    <property type="match status" value="1"/>
</dbReference>
<evidence type="ECO:0000313" key="3">
    <source>
        <dbReference type="EMBL" id="SDI76919.1"/>
    </source>
</evidence>
<dbReference type="SUPFAM" id="SSF100950">
    <property type="entry name" value="NagB/RpiA/CoA transferase-like"/>
    <property type="match status" value="1"/>
</dbReference>
<keyword evidence="4" id="KW-1185">Reference proteome</keyword>
<keyword evidence="2" id="KW-0808">Transferase</keyword>
<accession>A0A0D1XSV1</accession>
<name>A0A0D1XSV1_ANEMI</name>
<comment type="similarity">
    <text evidence="1">Belongs to the 3-oxoacid CoA-transferase subunit B family.</text>
</comment>
<dbReference type="STRING" id="47500.AF333_12905"/>
<evidence type="ECO:0000256" key="1">
    <source>
        <dbReference type="ARBA" id="ARBA00007047"/>
    </source>
</evidence>
<dbReference type="AlphaFoldDB" id="A0A0D1XSV1"/>
<reference evidence="2 4" key="1">
    <citation type="submission" date="2015-07" db="EMBL/GenBank/DDBJ databases">
        <title>Fjat-14205 dsm 2895.</title>
        <authorList>
            <person name="Liu B."/>
            <person name="Wang J."/>
            <person name="Zhu Y."/>
            <person name="Liu G."/>
            <person name="Chen Q."/>
            <person name="Chen Z."/>
            <person name="Lan J."/>
            <person name="Che J."/>
            <person name="Ge C."/>
            <person name="Shi H."/>
            <person name="Pan Z."/>
            <person name="Liu X."/>
        </authorList>
    </citation>
    <scope>NUCLEOTIDE SEQUENCE [LARGE SCALE GENOMIC DNA]</scope>
    <source>
        <strain evidence="2 4">DSM 2895</strain>
    </source>
</reference>